<feature type="compositionally biased region" description="Low complexity" evidence="1">
    <location>
        <begin position="65"/>
        <end position="76"/>
    </location>
</feature>
<dbReference type="Proteomes" id="UP000275078">
    <property type="component" value="Unassembled WGS sequence"/>
</dbReference>
<name>A0A3N4I8Q5_ASCIM</name>
<feature type="region of interest" description="Disordered" evidence="1">
    <location>
        <begin position="278"/>
        <end position="303"/>
    </location>
</feature>
<organism evidence="2 3">
    <name type="scientific">Ascobolus immersus RN42</name>
    <dbReference type="NCBI Taxonomy" id="1160509"/>
    <lineage>
        <taxon>Eukaryota</taxon>
        <taxon>Fungi</taxon>
        <taxon>Dikarya</taxon>
        <taxon>Ascomycota</taxon>
        <taxon>Pezizomycotina</taxon>
        <taxon>Pezizomycetes</taxon>
        <taxon>Pezizales</taxon>
        <taxon>Ascobolaceae</taxon>
        <taxon>Ascobolus</taxon>
    </lineage>
</organism>
<dbReference type="AlphaFoldDB" id="A0A3N4I8Q5"/>
<protein>
    <submittedName>
        <fullName evidence="2">Uncharacterized protein</fullName>
    </submittedName>
</protein>
<evidence type="ECO:0000313" key="2">
    <source>
        <dbReference type="EMBL" id="RPA82462.1"/>
    </source>
</evidence>
<accession>A0A3N4I8Q5</accession>
<evidence type="ECO:0000256" key="1">
    <source>
        <dbReference type="SAM" id="MobiDB-lite"/>
    </source>
</evidence>
<gene>
    <name evidence="2" type="ORF">BJ508DRAFT_88910</name>
</gene>
<reference evidence="2 3" key="1">
    <citation type="journal article" date="2018" name="Nat. Ecol. Evol.">
        <title>Pezizomycetes genomes reveal the molecular basis of ectomycorrhizal truffle lifestyle.</title>
        <authorList>
            <person name="Murat C."/>
            <person name="Payen T."/>
            <person name="Noel B."/>
            <person name="Kuo A."/>
            <person name="Morin E."/>
            <person name="Chen J."/>
            <person name="Kohler A."/>
            <person name="Krizsan K."/>
            <person name="Balestrini R."/>
            <person name="Da Silva C."/>
            <person name="Montanini B."/>
            <person name="Hainaut M."/>
            <person name="Levati E."/>
            <person name="Barry K.W."/>
            <person name="Belfiori B."/>
            <person name="Cichocki N."/>
            <person name="Clum A."/>
            <person name="Dockter R.B."/>
            <person name="Fauchery L."/>
            <person name="Guy J."/>
            <person name="Iotti M."/>
            <person name="Le Tacon F."/>
            <person name="Lindquist E.A."/>
            <person name="Lipzen A."/>
            <person name="Malagnac F."/>
            <person name="Mello A."/>
            <person name="Molinier V."/>
            <person name="Miyauchi S."/>
            <person name="Poulain J."/>
            <person name="Riccioni C."/>
            <person name="Rubini A."/>
            <person name="Sitrit Y."/>
            <person name="Splivallo R."/>
            <person name="Traeger S."/>
            <person name="Wang M."/>
            <person name="Zifcakova L."/>
            <person name="Wipf D."/>
            <person name="Zambonelli A."/>
            <person name="Paolocci F."/>
            <person name="Nowrousian M."/>
            <person name="Ottonello S."/>
            <person name="Baldrian P."/>
            <person name="Spatafora J.W."/>
            <person name="Henrissat B."/>
            <person name="Nagy L.G."/>
            <person name="Aury J.M."/>
            <person name="Wincker P."/>
            <person name="Grigoriev I.V."/>
            <person name="Bonfante P."/>
            <person name="Martin F.M."/>
        </authorList>
    </citation>
    <scope>NUCLEOTIDE SEQUENCE [LARGE SCALE GENOMIC DNA]</scope>
    <source>
        <strain evidence="2 3">RN42</strain>
    </source>
</reference>
<feature type="compositionally biased region" description="Polar residues" evidence="1">
    <location>
        <begin position="288"/>
        <end position="303"/>
    </location>
</feature>
<feature type="compositionally biased region" description="Polar residues" evidence="1">
    <location>
        <begin position="24"/>
        <end position="34"/>
    </location>
</feature>
<feature type="region of interest" description="Disordered" evidence="1">
    <location>
        <begin position="57"/>
        <end position="76"/>
    </location>
</feature>
<sequence>MMHVQWFRSRSRATNSRALKKKQSSNCAANSQQKQNHDRSSIIGPEAAADYESLNVSHNDSAMGTPSSSCLPSTQSSPCSTVESNVPYEPYQRCGSPEPYGTYLHNYGEEFSGRFGVEPDGTPFYNTTSQRYKQPSPSNSASEDHCKIVESIQPGYEVVAFQPSQFVLLRPTAAQIVSARPPTASSEGQPLSPITEAISPVGMDAEDYAISHLPRTSIGSVTESAEHPLELPKVQREDICILENGHQGANVAEGETCQEPQRASEKGKDHLNTTFYDPTHAALDPSDTEQQTSTEISANSSTTEAASLEIDRVAQSPDVAYPSVSMLGRVWMRAQCWLEGVISPLPTSWWPLLPPEEREMGVNRADLEEGGRWLSPSLTSNDARFQFGSACTFQQPPRTPIWQSNRETATYFGGESAGLPCPPPLSAQPHSTLNINEPLGSALQDDEINKASLGLPNRISAGSSRCDSRQSTVVVTPTKISPTADAFKVDSDGISAHASPTPRLYLFLCVDVLQLRMSFSHKRRCILSQIALTGDETDCVLFGKIRAEYHKHSGSFKWKRWLSLHGLAAINVVKV</sequence>
<evidence type="ECO:0000313" key="3">
    <source>
        <dbReference type="Proteomes" id="UP000275078"/>
    </source>
</evidence>
<keyword evidence="3" id="KW-1185">Reference proteome</keyword>
<proteinExistence type="predicted"/>
<dbReference type="EMBL" id="ML119671">
    <property type="protein sequence ID" value="RPA82462.1"/>
    <property type="molecule type" value="Genomic_DNA"/>
</dbReference>
<feature type="region of interest" description="Disordered" evidence="1">
    <location>
        <begin position="1"/>
        <end position="40"/>
    </location>
</feature>